<dbReference type="PROSITE" id="PS50880">
    <property type="entry name" value="TOPRIM"/>
    <property type="match status" value="1"/>
</dbReference>
<dbReference type="InterPro" id="IPR034151">
    <property type="entry name" value="TOPRIM_DnaG_bac"/>
</dbReference>
<dbReference type="Gene3D" id="3.40.1360.10">
    <property type="match status" value="1"/>
</dbReference>
<dbReference type="SMART" id="SM00493">
    <property type="entry name" value="TOPRIM"/>
    <property type="match status" value="1"/>
</dbReference>
<dbReference type="CDD" id="cd03364">
    <property type="entry name" value="TOPRIM_DnaG_primases"/>
    <property type="match status" value="1"/>
</dbReference>
<dbReference type="SUPFAM" id="SSF56731">
    <property type="entry name" value="DNA primase core"/>
    <property type="match status" value="1"/>
</dbReference>
<protein>
    <recommendedName>
        <fullName evidence="1">Toprim domain-containing protein</fullName>
    </recommendedName>
</protein>
<dbReference type="RefSeq" id="WP_343972802.1">
    <property type="nucleotide sequence ID" value="NZ_BAAAHK010000009.1"/>
</dbReference>
<dbReference type="InterPro" id="IPR013264">
    <property type="entry name" value="DNAG_N"/>
</dbReference>
<dbReference type="Pfam" id="PF13155">
    <property type="entry name" value="Toprim_2"/>
    <property type="match status" value="1"/>
</dbReference>
<evidence type="ECO:0000259" key="1">
    <source>
        <dbReference type="PROSITE" id="PS50880"/>
    </source>
</evidence>
<organism evidence="2 3">
    <name type="scientific">Kribbella koreensis</name>
    <dbReference type="NCBI Taxonomy" id="57909"/>
    <lineage>
        <taxon>Bacteria</taxon>
        <taxon>Bacillati</taxon>
        <taxon>Actinomycetota</taxon>
        <taxon>Actinomycetes</taxon>
        <taxon>Propionibacteriales</taxon>
        <taxon>Kribbellaceae</taxon>
        <taxon>Kribbella</taxon>
    </lineage>
</organism>
<accession>A0ABN1QSG7</accession>
<dbReference type="Pfam" id="PF08275">
    <property type="entry name" value="DNAG_N"/>
    <property type="match status" value="1"/>
</dbReference>
<dbReference type="EMBL" id="BAAAHK010000009">
    <property type="protein sequence ID" value="GAA0946824.1"/>
    <property type="molecule type" value="Genomic_DNA"/>
</dbReference>
<name>A0ABN1QSG7_9ACTN</name>
<dbReference type="Proteomes" id="UP001500542">
    <property type="component" value="Unassembled WGS sequence"/>
</dbReference>
<gene>
    <name evidence="2" type="ORF">GCM10009554_43090</name>
</gene>
<proteinExistence type="predicted"/>
<dbReference type="PANTHER" id="PTHR30313">
    <property type="entry name" value="DNA PRIMASE"/>
    <property type="match status" value="1"/>
</dbReference>
<keyword evidence="3" id="KW-1185">Reference proteome</keyword>
<feature type="domain" description="Toprim" evidence="1">
    <location>
        <begin position="148"/>
        <end position="230"/>
    </location>
</feature>
<comment type="caution">
    <text evidence="2">The sequence shown here is derived from an EMBL/GenBank/DDBJ whole genome shotgun (WGS) entry which is preliminary data.</text>
</comment>
<reference evidence="2 3" key="1">
    <citation type="journal article" date="2019" name="Int. J. Syst. Evol. Microbiol.">
        <title>The Global Catalogue of Microorganisms (GCM) 10K type strain sequencing project: providing services to taxonomists for standard genome sequencing and annotation.</title>
        <authorList>
            <consortium name="The Broad Institute Genomics Platform"/>
            <consortium name="The Broad Institute Genome Sequencing Center for Infectious Disease"/>
            <person name="Wu L."/>
            <person name="Ma J."/>
        </authorList>
    </citation>
    <scope>NUCLEOTIDE SEQUENCE [LARGE SCALE GENOMIC DNA]</scope>
    <source>
        <strain evidence="2 3">JCM 10977</strain>
    </source>
</reference>
<evidence type="ECO:0000313" key="2">
    <source>
        <dbReference type="EMBL" id="GAA0946824.1"/>
    </source>
</evidence>
<evidence type="ECO:0000313" key="3">
    <source>
        <dbReference type="Proteomes" id="UP001500542"/>
    </source>
</evidence>
<dbReference type="InterPro" id="IPR050219">
    <property type="entry name" value="DnaG_primase"/>
</dbReference>
<dbReference type="Gene3D" id="3.90.980.10">
    <property type="entry name" value="DNA primase, catalytic core, N-terminal domain"/>
    <property type="match status" value="1"/>
</dbReference>
<dbReference type="InterPro" id="IPR006171">
    <property type="entry name" value="TOPRIM_dom"/>
</dbReference>
<sequence length="354" mass="38587">MNALVRANELAAELFRRELRNRRSGWAADHLIRRRLGAALNSDSTWEIGFAPDRWTRLVDHLRSNGIGVDVIVAAGLASPTPSGYLAARFRDRITFVAHDIDLRPVGFVARSRSREPRYLNTRSTKVYTKGRSLVGLVAQKKRLAAGAVPVIVEGPMDAYAVSLLGDQWAGLTPCGTALTRHQALMIREHAVADSVIMMFDADAGGRAGAERSLALLAPLFGTVLIAELPERRDPAALYSADPGLLRTAIRQTRPLLEFAIDAELARWVRVLDHVSGQVDALRAVAPLVVRLPSDRIGTQVVRLAAHLNLEERVVSRELLACVGRRPRAGASAGDLEADLDLGSRTFQNRDPGS</sequence>
<dbReference type="PANTHER" id="PTHR30313:SF2">
    <property type="entry name" value="DNA PRIMASE"/>
    <property type="match status" value="1"/>
</dbReference>
<dbReference type="InterPro" id="IPR037068">
    <property type="entry name" value="DNA_primase_core_N_sf"/>
</dbReference>